<evidence type="ECO:0000313" key="1">
    <source>
        <dbReference type="EMBL" id="CAD8360070.1"/>
    </source>
</evidence>
<sequence length="111" mass="12370">MTFPASPKVAVPFDVKYCIKNQTPYHQKLNLSMSEAHPGDNLDASDTVLVSGFVNGEVQLGPSESRLLCYSALAMRAGKTPMPALNISSQRYRSWVINDGQEKPRYFYVMP</sequence>
<gene>
    <name evidence="1" type="ORF">MPOL1434_LOCUS774</name>
</gene>
<protein>
    <submittedName>
        <fullName evidence="1">Uncharacterized protein</fullName>
    </submittedName>
</protein>
<dbReference type="EMBL" id="HBEJ01001266">
    <property type="protein sequence ID" value="CAD8360070.1"/>
    <property type="molecule type" value="Transcribed_RNA"/>
</dbReference>
<reference evidence="1" key="1">
    <citation type="submission" date="2021-01" db="EMBL/GenBank/DDBJ databases">
        <authorList>
            <person name="Corre E."/>
            <person name="Pelletier E."/>
            <person name="Niang G."/>
            <person name="Scheremetjew M."/>
            <person name="Finn R."/>
            <person name="Kale V."/>
            <person name="Holt S."/>
            <person name="Cochrane G."/>
            <person name="Meng A."/>
            <person name="Brown T."/>
            <person name="Cohen L."/>
        </authorList>
    </citation>
    <scope>NUCLEOTIDE SEQUENCE</scope>
    <source>
        <strain evidence="1">CCMP3303</strain>
    </source>
</reference>
<dbReference type="AlphaFoldDB" id="A0A7S0ADA9"/>
<proteinExistence type="predicted"/>
<accession>A0A7S0ADA9</accession>
<name>A0A7S0ADA9_9STRA</name>
<organism evidence="1">
    <name type="scientific">Minutocellus polymorphus</name>
    <dbReference type="NCBI Taxonomy" id="265543"/>
    <lineage>
        <taxon>Eukaryota</taxon>
        <taxon>Sar</taxon>
        <taxon>Stramenopiles</taxon>
        <taxon>Ochrophyta</taxon>
        <taxon>Bacillariophyta</taxon>
        <taxon>Mediophyceae</taxon>
        <taxon>Cymatosirophycidae</taxon>
        <taxon>Cymatosirales</taxon>
        <taxon>Cymatosiraceae</taxon>
        <taxon>Minutocellus</taxon>
    </lineage>
</organism>